<evidence type="ECO:0000259" key="4">
    <source>
        <dbReference type="Pfam" id="PF07587"/>
    </source>
</evidence>
<dbReference type="Pfam" id="PF07635">
    <property type="entry name" value="PSCyt1"/>
    <property type="match status" value="1"/>
</dbReference>
<keyword evidence="2" id="KW-1133">Transmembrane helix</keyword>
<dbReference type="AlphaFoldDB" id="F2ATM1"/>
<organism evidence="6 7">
    <name type="scientific">Rhodopirellula baltica WH47</name>
    <dbReference type="NCBI Taxonomy" id="991778"/>
    <lineage>
        <taxon>Bacteria</taxon>
        <taxon>Pseudomonadati</taxon>
        <taxon>Planctomycetota</taxon>
        <taxon>Planctomycetia</taxon>
        <taxon>Pirellulales</taxon>
        <taxon>Pirellulaceae</taxon>
        <taxon>Rhodopirellula</taxon>
    </lineage>
</organism>
<evidence type="ECO:0000313" key="7">
    <source>
        <dbReference type="Proteomes" id="UP000006222"/>
    </source>
</evidence>
<comment type="caution">
    <text evidence="6">The sequence shown here is derived from an EMBL/GenBank/DDBJ whole genome shotgun (WGS) entry which is preliminary data.</text>
</comment>
<feature type="domain" description="DUF1549" evidence="3">
    <location>
        <begin position="195"/>
        <end position="400"/>
    </location>
</feature>
<dbReference type="InterPro" id="IPR022655">
    <property type="entry name" value="DUF1553"/>
</dbReference>
<dbReference type="InterPro" id="IPR011429">
    <property type="entry name" value="Cyt_c_Planctomycete-type"/>
</dbReference>
<gene>
    <name evidence="6" type="ORF">RBWH47_03894</name>
</gene>
<keyword evidence="2" id="KW-0472">Membrane</keyword>
<name>F2ATM1_RHOBT</name>
<dbReference type="PANTHER" id="PTHR35889">
    <property type="entry name" value="CYCLOINULO-OLIGOSACCHARIDE FRUCTANOTRANSFERASE-RELATED"/>
    <property type="match status" value="1"/>
</dbReference>
<sequence length="1070" mass="120426">MNDRRSSKQKGNSLIRFHPARVVDSSVTDQCHFNSPSIVTSMDFCFGKGFPTRVGLLTLAWVMFISTNAIAIDFNRDVRPILSENCFHCHGPDAESREADLRLDTQTGSRRELSGSPAVVPNEPDQSGLIERIFSDDPDSLMPPPESKRKLSAHQKSILKSWIAEGGDYEQHWAFIAPTQPSVPEIEKGASSSHPVDRFIWNRLHERGLEPSRAADRRTLIRRVSLDLTGLPPTPEQVNSFVHDSDLNAYERLVDRLLAAEQFGERWARPWLDLARYADSNGFQADQLRDSWAYRDWVINALNDDMPFDQFTIEQLAGDLLPNATIDQKIATGFHRTVPCNVEAGVHPEENRVNQVIDRVNATATAWLGMTIECAQCHDHKYDPVSQKEYYKLFAFFNNTPMEVENPSGKGVSFDFWGPKMDLPLPPDQASNRSRLQAEIASLEAKRNAVIEAGDFENWIQQLSIALDTQPEFKTLSIASVSSTGDEEIKILDDQSVLFTGKLPDKTVYEIHCDEIPADVIGWKIEALTHPSLPGTGPGRGDAVRSNFILSEFEVEIVSKEGSPTQRLDLHSASADYSQPGWNVANAIDGDLKTGWAIASKFQQSHWAQFLLQTPLRRSEDSTLRFRLEQRYGRGRTIGRVRLSALCGNPLAIDVPEQVAKAAKKPAKDRSPSDLARLESHFEKTNPKASALQRKIQKLTKQLESTQPATTLVMLEMEEQRETFVMQRGNYLSPGDRVSPGTPMALHQMNDDLPKNRLGLARWLVDPANPLTARVTVNRWWAQLFGHGIVDTLEDFGTQSSPPTHPDLLDWLAVELVESGWSMKYVLKTIVMSETYQQDSKVRADLIEADPANKWYARGPRFRMSAEMIRDNALAVSGLLSAKMHGPPIMPHQPTGIWRQVGRNEPKWIAATDRDRYRRGVYVVWRRAAPYPSFVNFDGPDRSSCVVGRPRTNTPLQALTLLNDPAYVEMALALANRILCEHPDGRDSDRLSAAFEIVLSRRPAPQESARLMTFLDERKQHLHSNPELAKSLVREQSFPNHTVYPSTEELGAWFYVANVLLNLDETITKD</sequence>
<dbReference type="PATRIC" id="fig|991778.3.peg.3260"/>
<protein>
    <submittedName>
        <fullName evidence="6">Protein containing planctomycete cytochrome C domain</fullName>
    </submittedName>
</protein>
<feature type="region of interest" description="Disordered" evidence="1">
    <location>
        <begin position="105"/>
        <end position="127"/>
    </location>
</feature>
<dbReference type="PANTHER" id="PTHR35889:SF3">
    <property type="entry name" value="F-BOX DOMAIN-CONTAINING PROTEIN"/>
    <property type="match status" value="1"/>
</dbReference>
<dbReference type="InterPro" id="IPR011444">
    <property type="entry name" value="DUF1549"/>
</dbReference>
<feature type="transmembrane region" description="Helical" evidence="2">
    <location>
        <begin position="54"/>
        <end position="72"/>
    </location>
</feature>
<dbReference type="Pfam" id="PF07583">
    <property type="entry name" value="PSCyt2"/>
    <property type="match status" value="1"/>
</dbReference>
<dbReference type="EMBL" id="AFAR01000168">
    <property type="protein sequence ID" value="EGF26855.1"/>
    <property type="molecule type" value="Genomic_DNA"/>
</dbReference>
<evidence type="ECO:0000259" key="5">
    <source>
        <dbReference type="Pfam" id="PF07635"/>
    </source>
</evidence>
<evidence type="ECO:0000313" key="6">
    <source>
        <dbReference type="EMBL" id="EGF26855.1"/>
    </source>
</evidence>
<reference evidence="6 7" key="1">
    <citation type="journal article" date="2013" name="Mar. Genomics">
        <title>Expression of sulfatases in Rhodopirellula baltica and the diversity of sulfatases in the genus Rhodopirellula.</title>
        <authorList>
            <person name="Wegner C.E."/>
            <person name="Richter-Heitmann T."/>
            <person name="Klindworth A."/>
            <person name="Klockow C."/>
            <person name="Richter M."/>
            <person name="Achstetter T."/>
            <person name="Glockner F.O."/>
            <person name="Harder J."/>
        </authorList>
    </citation>
    <scope>NUCLEOTIDE SEQUENCE [LARGE SCALE GENOMIC DNA]</scope>
    <source>
        <strain evidence="6 7">WH47</strain>
    </source>
</reference>
<feature type="domain" description="Cytochrome C Planctomycete-type" evidence="5">
    <location>
        <begin position="86"/>
        <end position="146"/>
    </location>
</feature>
<keyword evidence="2" id="KW-0812">Transmembrane</keyword>
<evidence type="ECO:0000256" key="2">
    <source>
        <dbReference type="SAM" id="Phobius"/>
    </source>
</evidence>
<dbReference type="Proteomes" id="UP000006222">
    <property type="component" value="Unassembled WGS sequence"/>
</dbReference>
<feature type="domain" description="DUF1553" evidence="4">
    <location>
        <begin position="756"/>
        <end position="1015"/>
    </location>
</feature>
<evidence type="ECO:0000259" key="3">
    <source>
        <dbReference type="Pfam" id="PF07583"/>
    </source>
</evidence>
<accession>F2ATM1</accession>
<dbReference type="Pfam" id="PF07587">
    <property type="entry name" value="PSD1"/>
    <property type="match status" value="1"/>
</dbReference>
<proteinExistence type="predicted"/>
<evidence type="ECO:0000256" key="1">
    <source>
        <dbReference type="SAM" id="MobiDB-lite"/>
    </source>
</evidence>